<feature type="transmembrane region" description="Helical" evidence="9">
    <location>
        <begin position="246"/>
        <end position="267"/>
    </location>
</feature>
<keyword evidence="6 9" id="KW-1133">Transmembrane helix</keyword>
<evidence type="ECO:0000256" key="5">
    <source>
        <dbReference type="ARBA" id="ARBA00022692"/>
    </source>
</evidence>
<feature type="transmembrane region" description="Helical" evidence="9">
    <location>
        <begin position="160"/>
        <end position="182"/>
    </location>
</feature>
<feature type="transmembrane region" description="Helical" evidence="9">
    <location>
        <begin position="189"/>
        <end position="210"/>
    </location>
</feature>
<keyword evidence="12" id="KW-1185">Reference proteome</keyword>
<comment type="caution">
    <text evidence="11">The sequence shown here is derived from an EMBL/GenBank/DDBJ whole genome shotgun (WGS) entry which is preliminary data.</text>
</comment>
<evidence type="ECO:0000256" key="7">
    <source>
        <dbReference type="ARBA" id="ARBA00023047"/>
    </source>
</evidence>
<dbReference type="OrthoDB" id="9796017at2"/>
<feature type="transmembrane region" description="Helical" evidence="9">
    <location>
        <begin position="133"/>
        <end position="154"/>
    </location>
</feature>
<dbReference type="RefSeq" id="WP_094410420.1">
    <property type="nucleotide sequence ID" value="NZ_BMJZ01000003.1"/>
</dbReference>
<accession>A0A255XIS1</accession>
<feature type="transmembrane region" description="Helical" evidence="9">
    <location>
        <begin position="82"/>
        <end position="104"/>
    </location>
</feature>
<evidence type="ECO:0000256" key="6">
    <source>
        <dbReference type="ARBA" id="ARBA00022989"/>
    </source>
</evidence>
<feature type="domain" description="ABC-2 type transporter transmembrane" evidence="10">
    <location>
        <begin position="36"/>
        <end position="235"/>
    </location>
</feature>
<evidence type="ECO:0000256" key="1">
    <source>
        <dbReference type="ARBA" id="ARBA00004651"/>
    </source>
</evidence>
<sequence>MSQTNAFFEYSADDPKLGVAVADLREAASRTPLWSRLSWIDIRNRYKRSVIGPFWVTISMAVMIAALGTIYSQLFGMAIQEYVPFIACGFLIWNFIAGVLNAAGRTFIEMEGIMKQIPLPVSFYALRSVSTEAILFGHNFLVYLAVAALFQIPLGWETLLALPAFALIVLNAVWVVIVLGILCLRFRDVIPIVANLTQIAFLVTPVIWAAELVKNRRMIVDANPFFHLVEILRAPLLGKPIDPVNWMVVGSMAIVGWIIAFLCIGYTKRRMPYWL</sequence>
<evidence type="ECO:0000256" key="3">
    <source>
        <dbReference type="ARBA" id="ARBA00022448"/>
    </source>
</evidence>
<comment type="subcellular location">
    <subcellularLocation>
        <location evidence="1">Cell membrane</location>
        <topology evidence="1">Multi-pass membrane protein</topology>
    </subcellularLocation>
</comment>
<comment type="similarity">
    <text evidence="2">Belongs to the ABC-2 integral membrane protein family.</text>
</comment>
<gene>
    <name evidence="11" type="ORF">CHR90_17540</name>
</gene>
<protein>
    <recommendedName>
        <fullName evidence="10">ABC-2 type transporter transmembrane domain-containing protein</fullName>
    </recommendedName>
</protein>
<dbReference type="EMBL" id="NOXS01000035">
    <property type="protein sequence ID" value="OYQ16782.1"/>
    <property type="molecule type" value="Genomic_DNA"/>
</dbReference>
<reference evidence="11 12" key="1">
    <citation type="submission" date="2017-07" db="EMBL/GenBank/DDBJ databases">
        <title>Elstera cyanobacteriorum sp. nov., a novel bacterium isolated from cyanobacterial aggregates in a eutrophic lake.</title>
        <authorList>
            <person name="Cai H."/>
        </authorList>
    </citation>
    <scope>NUCLEOTIDE SEQUENCE [LARGE SCALE GENOMIC DNA]</scope>
    <source>
        <strain evidence="11 12">TH019</strain>
    </source>
</reference>
<evidence type="ECO:0000256" key="9">
    <source>
        <dbReference type="SAM" id="Phobius"/>
    </source>
</evidence>
<organism evidence="11 12">
    <name type="scientific">Elstera cyanobacteriorum</name>
    <dbReference type="NCBI Taxonomy" id="2022747"/>
    <lineage>
        <taxon>Bacteria</taxon>
        <taxon>Pseudomonadati</taxon>
        <taxon>Pseudomonadota</taxon>
        <taxon>Alphaproteobacteria</taxon>
        <taxon>Rhodospirillales</taxon>
        <taxon>Rhodospirillaceae</taxon>
        <taxon>Elstera</taxon>
    </lineage>
</organism>
<dbReference type="PANTHER" id="PTHR30413:SF10">
    <property type="entry name" value="CAPSULE POLYSACCHARIDE EXPORT INNER-MEMBRANE PROTEIN CTRC"/>
    <property type="match status" value="1"/>
</dbReference>
<evidence type="ECO:0000256" key="2">
    <source>
        <dbReference type="ARBA" id="ARBA00007783"/>
    </source>
</evidence>
<feature type="transmembrane region" description="Helical" evidence="9">
    <location>
        <begin position="50"/>
        <end position="70"/>
    </location>
</feature>
<dbReference type="GO" id="GO:0015920">
    <property type="term" value="P:lipopolysaccharide transport"/>
    <property type="evidence" value="ECO:0007669"/>
    <property type="project" value="TreeGrafter"/>
</dbReference>
<keyword evidence="5 9" id="KW-0812">Transmembrane</keyword>
<dbReference type="InterPro" id="IPR013525">
    <property type="entry name" value="ABC2_TM"/>
</dbReference>
<evidence type="ECO:0000256" key="8">
    <source>
        <dbReference type="ARBA" id="ARBA00023136"/>
    </source>
</evidence>
<evidence type="ECO:0000259" key="10">
    <source>
        <dbReference type="Pfam" id="PF01061"/>
    </source>
</evidence>
<evidence type="ECO:0000313" key="12">
    <source>
        <dbReference type="Proteomes" id="UP000216361"/>
    </source>
</evidence>
<keyword evidence="8 9" id="KW-0472">Membrane</keyword>
<dbReference type="GO" id="GO:0015774">
    <property type="term" value="P:polysaccharide transport"/>
    <property type="evidence" value="ECO:0007669"/>
    <property type="project" value="UniProtKB-KW"/>
</dbReference>
<proteinExistence type="inferred from homology"/>
<keyword evidence="4" id="KW-1003">Cell membrane</keyword>
<keyword evidence="7" id="KW-0762">Sugar transport</keyword>
<dbReference type="GO" id="GO:0005886">
    <property type="term" value="C:plasma membrane"/>
    <property type="evidence" value="ECO:0007669"/>
    <property type="project" value="UniProtKB-SubCell"/>
</dbReference>
<evidence type="ECO:0000256" key="4">
    <source>
        <dbReference type="ARBA" id="ARBA00022475"/>
    </source>
</evidence>
<dbReference type="Proteomes" id="UP000216361">
    <property type="component" value="Unassembled WGS sequence"/>
</dbReference>
<dbReference type="AlphaFoldDB" id="A0A255XIS1"/>
<keyword evidence="3" id="KW-0813">Transport</keyword>
<evidence type="ECO:0000313" key="11">
    <source>
        <dbReference type="EMBL" id="OYQ16782.1"/>
    </source>
</evidence>
<dbReference type="PANTHER" id="PTHR30413">
    <property type="entry name" value="INNER MEMBRANE TRANSPORT PERMEASE"/>
    <property type="match status" value="1"/>
</dbReference>
<dbReference type="GO" id="GO:0140359">
    <property type="term" value="F:ABC-type transporter activity"/>
    <property type="evidence" value="ECO:0007669"/>
    <property type="project" value="InterPro"/>
</dbReference>
<name>A0A255XIS1_9PROT</name>
<dbReference type="Pfam" id="PF01061">
    <property type="entry name" value="ABC2_membrane"/>
    <property type="match status" value="1"/>
</dbReference>
<keyword evidence="7" id="KW-0625">Polysaccharide transport</keyword>